<dbReference type="RefSeq" id="WP_079730436.1">
    <property type="nucleotide sequence ID" value="NZ_FVZE01000003.1"/>
</dbReference>
<evidence type="ECO:0000313" key="7">
    <source>
        <dbReference type="Proteomes" id="UP000190989"/>
    </source>
</evidence>
<sequence length="260" mass="26951">MFSVPELTTDHLEALIPFIGVGFGAQLIDGALGMAFGVITNTLLVSVIGLAPARASASVHLVETFTTAASAISHIFHRNVNWTLFARLALPGVAGGVAGAYLLTNIDAGIAKPFVMAYLTGIGLYLLWRAWEMSHHHEHKPARFVGPLGLLGGFLDAAGGGGWGPVVTSNLLVQGTEPRTTIGTVNTAEFFLTVTVSLTFILTLGLQAFTIASIGLILGGLLAAPLGAIIAKKIPAKLLLALVGGLLTATSIFSLYKALV</sequence>
<feature type="transmembrane region" description="Helical" evidence="5">
    <location>
        <begin position="185"/>
        <end position="205"/>
    </location>
</feature>
<reference evidence="7" key="1">
    <citation type="submission" date="2017-02" db="EMBL/GenBank/DDBJ databases">
        <authorList>
            <person name="Varghese N."/>
            <person name="Submissions S."/>
        </authorList>
    </citation>
    <scope>NUCLEOTIDE SEQUENCE [LARGE SCALE GENOMIC DNA]</scope>
    <source>
        <strain evidence="7">SM117</strain>
    </source>
</reference>
<evidence type="ECO:0000256" key="1">
    <source>
        <dbReference type="ARBA" id="ARBA00004141"/>
    </source>
</evidence>
<keyword evidence="5" id="KW-1003">Cell membrane</keyword>
<keyword evidence="7" id="KW-1185">Reference proteome</keyword>
<evidence type="ECO:0000256" key="2">
    <source>
        <dbReference type="ARBA" id="ARBA00022692"/>
    </source>
</evidence>
<feature type="transmembrane region" description="Helical" evidence="5">
    <location>
        <begin position="148"/>
        <end position="173"/>
    </location>
</feature>
<dbReference type="Pfam" id="PF01925">
    <property type="entry name" value="TauE"/>
    <property type="match status" value="1"/>
</dbReference>
<dbReference type="Proteomes" id="UP000190989">
    <property type="component" value="Unassembled WGS sequence"/>
</dbReference>
<comment type="similarity">
    <text evidence="5">Belongs to the 4-toluene sulfonate uptake permease (TSUP) (TC 2.A.102) family.</text>
</comment>
<keyword evidence="3 5" id="KW-1133">Transmembrane helix</keyword>
<evidence type="ECO:0000313" key="6">
    <source>
        <dbReference type="EMBL" id="SLJ99248.1"/>
    </source>
</evidence>
<evidence type="ECO:0000256" key="4">
    <source>
        <dbReference type="ARBA" id="ARBA00023136"/>
    </source>
</evidence>
<feature type="transmembrane region" description="Helical" evidence="5">
    <location>
        <begin position="82"/>
        <end position="103"/>
    </location>
</feature>
<dbReference type="PANTHER" id="PTHR43701:SF12">
    <property type="entry name" value="MEMBRANE TRANSPORTER PROTEIN YTNM-RELATED"/>
    <property type="match status" value="1"/>
</dbReference>
<accession>A0A1U6HU26</accession>
<evidence type="ECO:0000256" key="3">
    <source>
        <dbReference type="ARBA" id="ARBA00022989"/>
    </source>
</evidence>
<dbReference type="GO" id="GO:0005886">
    <property type="term" value="C:plasma membrane"/>
    <property type="evidence" value="ECO:0007669"/>
    <property type="project" value="UniProtKB-SubCell"/>
</dbReference>
<name>A0A1U6HU26_9SPHN</name>
<dbReference type="PANTHER" id="PTHR43701">
    <property type="entry name" value="MEMBRANE TRANSPORTER PROTEIN MJ0441-RELATED"/>
    <property type="match status" value="1"/>
</dbReference>
<dbReference type="InterPro" id="IPR051598">
    <property type="entry name" value="TSUP/Inactive_protease-like"/>
</dbReference>
<dbReference type="EMBL" id="FVZE01000003">
    <property type="protein sequence ID" value="SLJ99248.1"/>
    <property type="molecule type" value="Genomic_DNA"/>
</dbReference>
<keyword evidence="4 5" id="KW-0472">Membrane</keyword>
<comment type="subcellular location">
    <subcellularLocation>
        <location evidence="5">Cell membrane</location>
        <topology evidence="5">Multi-pass membrane protein</topology>
    </subcellularLocation>
    <subcellularLocation>
        <location evidence="1">Membrane</location>
        <topology evidence="1">Multi-pass membrane protein</topology>
    </subcellularLocation>
</comment>
<dbReference type="AlphaFoldDB" id="A0A1U6HU26"/>
<feature type="transmembrane region" description="Helical" evidence="5">
    <location>
        <begin position="211"/>
        <end position="231"/>
    </location>
</feature>
<keyword evidence="2 5" id="KW-0812">Transmembrane</keyword>
<organism evidence="6 7">
    <name type="scientific">Novosphingobium mathurense</name>
    <dbReference type="NCBI Taxonomy" id="428990"/>
    <lineage>
        <taxon>Bacteria</taxon>
        <taxon>Pseudomonadati</taxon>
        <taxon>Pseudomonadota</taxon>
        <taxon>Alphaproteobacteria</taxon>
        <taxon>Sphingomonadales</taxon>
        <taxon>Sphingomonadaceae</taxon>
        <taxon>Novosphingobium</taxon>
    </lineage>
</organism>
<proteinExistence type="inferred from homology"/>
<dbReference type="STRING" id="428990.SAMN06295987_10365"/>
<dbReference type="InterPro" id="IPR002781">
    <property type="entry name" value="TM_pro_TauE-like"/>
</dbReference>
<protein>
    <recommendedName>
        <fullName evidence="5">Probable membrane transporter protein</fullName>
    </recommendedName>
</protein>
<feature type="transmembrane region" description="Helical" evidence="5">
    <location>
        <begin position="110"/>
        <end position="128"/>
    </location>
</feature>
<evidence type="ECO:0000256" key="5">
    <source>
        <dbReference type="RuleBase" id="RU363041"/>
    </source>
</evidence>
<gene>
    <name evidence="6" type="ORF">SAMN06295987_10365</name>
</gene>
<feature type="transmembrane region" description="Helical" evidence="5">
    <location>
        <begin position="238"/>
        <end position="256"/>
    </location>
</feature>